<gene>
    <name evidence="1" type="ORF">VNO77_24187</name>
</gene>
<name>A0AAN9QFZ9_CANGL</name>
<keyword evidence="2" id="KW-1185">Reference proteome</keyword>
<accession>A0AAN9QFZ9</accession>
<dbReference type="AlphaFoldDB" id="A0AAN9QFZ9"/>
<organism evidence="1 2">
    <name type="scientific">Canavalia gladiata</name>
    <name type="common">Sword bean</name>
    <name type="synonym">Dolichos gladiatus</name>
    <dbReference type="NCBI Taxonomy" id="3824"/>
    <lineage>
        <taxon>Eukaryota</taxon>
        <taxon>Viridiplantae</taxon>
        <taxon>Streptophyta</taxon>
        <taxon>Embryophyta</taxon>
        <taxon>Tracheophyta</taxon>
        <taxon>Spermatophyta</taxon>
        <taxon>Magnoliopsida</taxon>
        <taxon>eudicotyledons</taxon>
        <taxon>Gunneridae</taxon>
        <taxon>Pentapetalae</taxon>
        <taxon>rosids</taxon>
        <taxon>fabids</taxon>
        <taxon>Fabales</taxon>
        <taxon>Fabaceae</taxon>
        <taxon>Papilionoideae</taxon>
        <taxon>50 kb inversion clade</taxon>
        <taxon>NPAAA clade</taxon>
        <taxon>indigoferoid/millettioid clade</taxon>
        <taxon>Phaseoleae</taxon>
        <taxon>Canavalia</taxon>
    </lineage>
</organism>
<evidence type="ECO:0000313" key="2">
    <source>
        <dbReference type="Proteomes" id="UP001367508"/>
    </source>
</evidence>
<evidence type="ECO:0000313" key="1">
    <source>
        <dbReference type="EMBL" id="KAK7330003.1"/>
    </source>
</evidence>
<reference evidence="1 2" key="1">
    <citation type="submission" date="2024-01" db="EMBL/GenBank/DDBJ databases">
        <title>The genomes of 5 underutilized Papilionoideae crops provide insights into root nodulation and disease resistanc.</title>
        <authorList>
            <person name="Jiang F."/>
        </authorList>
    </citation>
    <scope>NUCLEOTIDE SEQUENCE [LARGE SCALE GENOMIC DNA]</scope>
    <source>
        <strain evidence="1">LVBAO_FW01</strain>
        <tissue evidence="1">Leaves</tissue>
    </source>
</reference>
<proteinExistence type="predicted"/>
<dbReference type="EMBL" id="JAYMYQ010000005">
    <property type="protein sequence ID" value="KAK7330003.1"/>
    <property type="molecule type" value="Genomic_DNA"/>
</dbReference>
<protein>
    <submittedName>
        <fullName evidence="1">Uncharacterized protein</fullName>
    </submittedName>
</protein>
<comment type="caution">
    <text evidence="1">The sequence shown here is derived from an EMBL/GenBank/DDBJ whole genome shotgun (WGS) entry which is preliminary data.</text>
</comment>
<dbReference type="Proteomes" id="UP001367508">
    <property type="component" value="Unassembled WGS sequence"/>
</dbReference>
<sequence length="72" mass="7930">MYCWENIRRGAMEFTQVLCAPHFGARDIGDSFIIDPVHRQAVTTTTTVHRHSGFLSLTDSGHIISTGTIAPS</sequence>